<accession>A0A382HKQ1</accession>
<dbReference type="InterPro" id="IPR000649">
    <property type="entry name" value="IF-2B-related"/>
</dbReference>
<dbReference type="GO" id="GO:0046523">
    <property type="term" value="F:S-methyl-5-thioribose-1-phosphate isomerase activity"/>
    <property type="evidence" value="ECO:0007669"/>
    <property type="project" value="TreeGrafter"/>
</dbReference>
<dbReference type="GO" id="GO:0019509">
    <property type="term" value="P:L-methionine salvage from methylthioadenosine"/>
    <property type="evidence" value="ECO:0007669"/>
    <property type="project" value="TreeGrafter"/>
</dbReference>
<dbReference type="Gene3D" id="3.40.50.10470">
    <property type="entry name" value="Translation initiation factor eif-2b, domain 2"/>
    <property type="match status" value="1"/>
</dbReference>
<dbReference type="Pfam" id="PF01008">
    <property type="entry name" value="IF-2B"/>
    <property type="match status" value="1"/>
</dbReference>
<gene>
    <name evidence="1" type="ORF">METZ01_LOCUS240732</name>
</gene>
<protein>
    <submittedName>
        <fullName evidence="1">Uncharacterized protein</fullName>
    </submittedName>
</protein>
<dbReference type="AlphaFoldDB" id="A0A382HKQ1"/>
<feature type="non-terminal residue" evidence="1">
    <location>
        <position position="218"/>
    </location>
</feature>
<name>A0A382HKQ1_9ZZZZ</name>
<proteinExistence type="predicted"/>
<evidence type="ECO:0000313" key="1">
    <source>
        <dbReference type="EMBL" id="SVB87878.1"/>
    </source>
</evidence>
<organism evidence="1">
    <name type="scientific">marine metagenome</name>
    <dbReference type="NCBI Taxonomy" id="408172"/>
    <lineage>
        <taxon>unclassified sequences</taxon>
        <taxon>metagenomes</taxon>
        <taxon>ecological metagenomes</taxon>
    </lineage>
</organism>
<dbReference type="PANTHER" id="PTHR43475:SF1">
    <property type="entry name" value="METHYLTHIORIBOSE-1-PHOSPHATE ISOMERASE"/>
    <property type="match status" value="1"/>
</dbReference>
<sequence>MLAIREDRARGANQLAGDALAVLGAAALASRGRDPAVMVAQAHCLAGRLMTLRPSMAAIGNWSLLWWQEISARPEAAALLVTEFEERRRAIAAALTDSAFEALGTARSVLTLSYSSSVENILARTGGLERVVIGEARPRLEGRHLAEALHGRVPRVELITDAQLVHFAAQVDHVLLGADSICADFTAVNKVGSLAAALGAEAAGVPCLIATDSHKLDP</sequence>
<dbReference type="InterPro" id="IPR037171">
    <property type="entry name" value="NagB/RpiA_transferase-like"/>
</dbReference>
<dbReference type="PANTHER" id="PTHR43475">
    <property type="entry name" value="METHYLTHIORIBOSE-1-PHOSPHATE ISOMERASE"/>
    <property type="match status" value="1"/>
</dbReference>
<dbReference type="InterPro" id="IPR042529">
    <property type="entry name" value="IF_2B-like_C"/>
</dbReference>
<dbReference type="EMBL" id="UINC01061861">
    <property type="protein sequence ID" value="SVB87878.1"/>
    <property type="molecule type" value="Genomic_DNA"/>
</dbReference>
<reference evidence="1" key="1">
    <citation type="submission" date="2018-05" db="EMBL/GenBank/DDBJ databases">
        <authorList>
            <person name="Lanie J.A."/>
            <person name="Ng W.-L."/>
            <person name="Kazmierczak K.M."/>
            <person name="Andrzejewski T.M."/>
            <person name="Davidsen T.M."/>
            <person name="Wayne K.J."/>
            <person name="Tettelin H."/>
            <person name="Glass J.I."/>
            <person name="Rusch D."/>
            <person name="Podicherti R."/>
            <person name="Tsui H.-C.T."/>
            <person name="Winkler M.E."/>
        </authorList>
    </citation>
    <scope>NUCLEOTIDE SEQUENCE</scope>
</reference>
<dbReference type="SUPFAM" id="SSF100950">
    <property type="entry name" value="NagB/RpiA/CoA transferase-like"/>
    <property type="match status" value="1"/>
</dbReference>